<name>A0A0L0F7C9_9EUKA</name>
<gene>
    <name evidence="1" type="ORF">SARC_14825</name>
</gene>
<proteinExistence type="predicted"/>
<protein>
    <submittedName>
        <fullName evidence="1">Uncharacterized protein</fullName>
    </submittedName>
</protein>
<dbReference type="EMBL" id="KQ246749">
    <property type="protein sequence ID" value="KNC72615.1"/>
    <property type="molecule type" value="Genomic_DNA"/>
</dbReference>
<dbReference type="RefSeq" id="XP_014146517.1">
    <property type="nucleotide sequence ID" value="XM_014291042.1"/>
</dbReference>
<accession>A0A0L0F7C9</accession>
<reference evidence="1 2" key="1">
    <citation type="submission" date="2011-02" db="EMBL/GenBank/DDBJ databases">
        <title>The Genome Sequence of Sphaeroforma arctica JP610.</title>
        <authorList>
            <consortium name="The Broad Institute Genome Sequencing Platform"/>
            <person name="Russ C."/>
            <person name="Cuomo C."/>
            <person name="Young S.K."/>
            <person name="Zeng Q."/>
            <person name="Gargeya S."/>
            <person name="Alvarado L."/>
            <person name="Berlin A."/>
            <person name="Chapman S.B."/>
            <person name="Chen Z."/>
            <person name="Freedman E."/>
            <person name="Gellesch M."/>
            <person name="Goldberg J."/>
            <person name="Griggs A."/>
            <person name="Gujja S."/>
            <person name="Heilman E."/>
            <person name="Heiman D."/>
            <person name="Howarth C."/>
            <person name="Mehta T."/>
            <person name="Neiman D."/>
            <person name="Pearson M."/>
            <person name="Roberts A."/>
            <person name="Saif S."/>
            <person name="Shea T."/>
            <person name="Shenoy N."/>
            <person name="Sisk P."/>
            <person name="Stolte C."/>
            <person name="Sykes S."/>
            <person name="White J."/>
            <person name="Yandava C."/>
            <person name="Burger G."/>
            <person name="Gray M.W."/>
            <person name="Holland P.W.H."/>
            <person name="King N."/>
            <person name="Lang F.B.F."/>
            <person name="Roger A.J."/>
            <person name="Ruiz-Trillo I."/>
            <person name="Haas B."/>
            <person name="Nusbaum C."/>
            <person name="Birren B."/>
        </authorList>
    </citation>
    <scope>NUCLEOTIDE SEQUENCE [LARGE SCALE GENOMIC DNA]</scope>
    <source>
        <strain evidence="1 2">JP610</strain>
    </source>
</reference>
<keyword evidence="2" id="KW-1185">Reference proteome</keyword>
<dbReference type="GeneID" id="25915329"/>
<evidence type="ECO:0000313" key="2">
    <source>
        <dbReference type="Proteomes" id="UP000054560"/>
    </source>
</evidence>
<evidence type="ECO:0000313" key="1">
    <source>
        <dbReference type="EMBL" id="KNC72615.1"/>
    </source>
</evidence>
<dbReference type="Proteomes" id="UP000054560">
    <property type="component" value="Unassembled WGS sequence"/>
</dbReference>
<dbReference type="AlphaFoldDB" id="A0A0L0F7C9"/>
<sequence>MDVEKILARASQICHEVRNSSDAAGLTDLFEVPHRKESIGLMRRASVPE</sequence>
<organism evidence="1 2">
    <name type="scientific">Sphaeroforma arctica JP610</name>
    <dbReference type="NCBI Taxonomy" id="667725"/>
    <lineage>
        <taxon>Eukaryota</taxon>
        <taxon>Ichthyosporea</taxon>
        <taxon>Ichthyophonida</taxon>
        <taxon>Sphaeroforma</taxon>
    </lineage>
</organism>